<dbReference type="GO" id="GO:0003824">
    <property type="term" value="F:catalytic activity"/>
    <property type="evidence" value="ECO:0007669"/>
    <property type="project" value="InterPro"/>
</dbReference>
<reference evidence="3" key="2">
    <citation type="journal article" date="2022" name="Microbiol. Resour. Announc.">
        <title>Metagenome Sequencing to Explore Phylogenomics of Terrestrial Cyanobacteria.</title>
        <authorList>
            <person name="Ward R.D."/>
            <person name="Stajich J.E."/>
            <person name="Johansen J.R."/>
            <person name="Huntemann M."/>
            <person name="Clum A."/>
            <person name="Foster B."/>
            <person name="Foster B."/>
            <person name="Roux S."/>
            <person name="Palaniappan K."/>
            <person name="Varghese N."/>
            <person name="Mukherjee S."/>
            <person name="Reddy T.B.K."/>
            <person name="Daum C."/>
            <person name="Copeland A."/>
            <person name="Chen I.A."/>
            <person name="Ivanova N.N."/>
            <person name="Kyrpides N.C."/>
            <person name="Shapiro N."/>
            <person name="Eloe-Fadrosh E.A."/>
            <person name="Pietrasiak N."/>
        </authorList>
    </citation>
    <scope>NUCLEOTIDE SEQUENCE</scope>
    <source>
        <strain evidence="3">HA4357-MV3</strain>
    </source>
</reference>
<dbReference type="InterPro" id="IPR001242">
    <property type="entry name" value="Condensation_dom"/>
</dbReference>
<dbReference type="Pfam" id="PF00668">
    <property type="entry name" value="Condensation"/>
    <property type="match status" value="1"/>
</dbReference>
<dbReference type="GO" id="GO:0008610">
    <property type="term" value="P:lipid biosynthetic process"/>
    <property type="evidence" value="ECO:0007669"/>
    <property type="project" value="UniProtKB-ARBA"/>
</dbReference>
<reference evidence="3" key="1">
    <citation type="submission" date="2021-05" db="EMBL/GenBank/DDBJ databases">
        <authorList>
            <person name="Pietrasiak N."/>
            <person name="Ward R."/>
            <person name="Stajich J.E."/>
            <person name="Kurbessoian T."/>
        </authorList>
    </citation>
    <scope>NUCLEOTIDE SEQUENCE</scope>
    <source>
        <strain evidence="3">HA4357-MV3</strain>
    </source>
</reference>
<gene>
    <name evidence="3" type="ORF">KME28_09325</name>
</gene>
<dbReference type="PANTHER" id="PTHR45398">
    <property type="match status" value="1"/>
</dbReference>
<name>A0A9E3H764_9NOST</name>
<evidence type="ECO:0000259" key="2">
    <source>
        <dbReference type="Pfam" id="PF00668"/>
    </source>
</evidence>
<protein>
    <submittedName>
        <fullName evidence="3">Condensation protein</fullName>
    </submittedName>
</protein>
<dbReference type="InterPro" id="IPR023213">
    <property type="entry name" value="CAT-like_dom_sf"/>
</dbReference>
<feature type="domain" description="Condensation" evidence="2">
    <location>
        <begin position="46"/>
        <end position="481"/>
    </location>
</feature>
<comment type="caution">
    <text evidence="3">The sequence shown here is derived from an EMBL/GenBank/DDBJ whole genome shotgun (WGS) entry which is preliminary data.</text>
</comment>
<keyword evidence="1" id="KW-0175">Coiled coil</keyword>
<dbReference type="Gene3D" id="3.30.559.10">
    <property type="entry name" value="Chloramphenicol acetyltransferase-like domain"/>
    <property type="match status" value="1"/>
</dbReference>
<evidence type="ECO:0000256" key="1">
    <source>
        <dbReference type="SAM" id="Coils"/>
    </source>
</evidence>
<dbReference type="CDD" id="cd19531">
    <property type="entry name" value="LCL_NRPS-like"/>
    <property type="match status" value="1"/>
</dbReference>
<evidence type="ECO:0000313" key="4">
    <source>
        <dbReference type="Proteomes" id="UP000813215"/>
    </source>
</evidence>
<organism evidence="3 4">
    <name type="scientific">Pelatocladus maniniholoensis HA4357-MV3</name>
    <dbReference type="NCBI Taxonomy" id="1117104"/>
    <lineage>
        <taxon>Bacteria</taxon>
        <taxon>Bacillati</taxon>
        <taxon>Cyanobacteriota</taxon>
        <taxon>Cyanophyceae</taxon>
        <taxon>Nostocales</taxon>
        <taxon>Nostocaceae</taxon>
        <taxon>Pelatocladus</taxon>
    </lineage>
</organism>
<dbReference type="PANTHER" id="PTHR45398:SF1">
    <property type="entry name" value="ENZYME, PUTATIVE (JCVI)-RELATED"/>
    <property type="match status" value="1"/>
</dbReference>
<evidence type="ECO:0000313" key="3">
    <source>
        <dbReference type="EMBL" id="MBW4431911.1"/>
    </source>
</evidence>
<dbReference type="Gene3D" id="3.30.559.30">
    <property type="entry name" value="Nonribosomal peptide synthetase, condensation domain"/>
    <property type="match status" value="1"/>
</dbReference>
<accession>A0A9E3H764</accession>
<dbReference type="AlphaFoldDB" id="A0A9E3H764"/>
<sequence>MDSRADEIIKRRSKLSPAKQAILEKRLRGQHEPDSKQIERVSREIELPLSFAQQRLYFLHQLDPKSYAYNDYAALLLQGSLNIKALKQSINEIVRRHEILRTCLQIVNGQPVQIIAPALEIPLPLVDLEDLPDTEQETEVQRLRQENYQQSFDLAQVPLLRLTLLRFKNRQYVLLITIHHIIFDGWSQGVFIRELSILYEAFSSGKSSPLTDIHIQYADFAAWQRSWLQDEVLDTLLTYWKKQLGDNLPVLQLPTNRQLSKSKTSQEGKETLMIPKALSQAIQKLGDSLGTTLFMTLLGAFKVLLYCYTGDKDIIVGTDIANRNRNEIENLIGFFVNQLVLRNYLSDNQNFSDFLQQVRKICLEAYAHQDLPFEKLVSALNPKRELNQTPIFQVKFILQNTPTHILKFSDLSLTRLDYLGNTVARFDLLLELTDTEQGIVGLLKYNKDLFNNINMIKLLKNFDIILSQIVVNPDIRINHLKKIIIKSEKQYQLSEERKRKEEHKQKLSLIKRKVVETVIKVEDRNETGKNK</sequence>
<dbReference type="Proteomes" id="UP000813215">
    <property type="component" value="Unassembled WGS sequence"/>
</dbReference>
<dbReference type="FunFam" id="3.30.559.10:FF:000012">
    <property type="entry name" value="Non-ribosomal peptide synthetase"/>
    <property type="match status" value="1"/>
</dbReference>
<dbReference type="EMBL" id="JAHHHW010000076">
    <property type="protein sequence ID" value="MBW4431911.1"/>
    <property type="molecule type" value="Genomic_DNA"/>
</dbReference>
<feature type="coiled-coil region" evidence="1">
    <location>
        <begin position="486"/>
        <end position="513"/>
    </location>
</feature>
<proteinExistence type="predicted"/>
<dbReference type="SUPFAM" id="SSF52777">
    <property type="entry name" value="CoA-dependent acyltransferases"/>
    <property type="match status" value="2"/>
</dbReference>